<evidence type="ECO:0000313" key="5">
    <source>
        <dbReference type="Proteomes" id="UP000595140"/>
    </source>
</evidence>
<feature type="region of interest" description="Disordered" evidence="2">
    <location>
        <begin position="180"/>
        <end position="201"/>
    </location>
</feature>
<sequence>MEEDVGAVFRRRVHKMEEDDDQDIVTFIRQAISVASVVAPDQLNNHRTHILKLLFNDDHHHHPQTPINAKKKNNINIIDNKPAAAAVSCSRKIRIKILKKKPHDDELAAAAFNNNSTPGQEAAAVGSSFRKAAAAAAEENNKLLEAAKRNLSRRYAEVAENKAKRKIQCIGASETTMLLSRDRTTAAAPNPKRRIGGRRRR</sequence>
<gene>
    <name evidence="3" type="ORF">CCAM_LOCUS43323</name>
    <name evidence="4" type="ORF">CCAM_LOCUS43332</name>
</gene>
<dbReference type="EMBL" id="OOIL02006765">
    <property type="protein sequence ID" value="VFR01548.1"/>
    <property type="molecule type" value="Genomic_DNA"/>
</dbReference>
<evidence type="ECO:0000256" key="2">
    <source>
        <dbReference type="SAM" id="MobiDB-lite"/>
    </source>
</evidence>
<dbReference type="AlphaFoldDB" id="A0A484NME9"/>
<name>A0A484NME9_9ASTE</name>
<keyword evidence="5" id="KW-1185">Reference proteome</keyword>
<feature type="coiled-coil region" evidence="1">
    <location>
        <begin position="134"/>
        <end position="161"/>
    </location>
</feature>
<feature type="compositionally biased region" description="Basic residues" evidence="2">
    <location>
        <begin position="191"/>
        <end position="201"/>
    </location>
</feature>
<evidence type="ECO:0000256" key="1">
    <source>
        <dbReference type="SAM" id="Coils"/>
    </source>
</evidence>
<reference evidence="3 5" key="1">
    <citation type="submission" date="2018-04" db="EMBL/GenBank/DDBJ databases">
        <authorList>
            <person name="Vogel A."/>
        </authorList>
    </citation>
    <scope>NUCLEOTIDE SEQUENCE [LARGE SCALE GENOMIC DNA]</scope>
</reference>
<dbReference type="EMBL" id="OOIL02006765">
    <property type="protein sequence ID" value="VFR01557.1"/>
    <property type="molecule type" value="Genomic_DNA"/>
</dbReference>
<keyword evidence="1" id="KW-0175">Coiled coil</keyword>
<proteinExistence type="predicted"/>
<organism evidence="3 5">
    <name type="scientific">Cuscuta campestris</name>
    <dbReference type="NCBI Taxonomy" id="132261"/>
    <lineage>
        <taxon>Eukaryota</taxon>
        <taxon>Viridiplantae</taxon>
        <taxon>Streptophyta</taxon>
        <taxon>Embryophyta</taxon>
        <taxon>Tracheophyta</taxon>
        <taxon>Spermatophyta</taxon>
        <taxon>Magnoliopsida</taxon>
        <taxon>eudicotyledons</taxon>
        <taxon>Gunneridae</taxon>
        <taxon>Pentapetalae</taxon>
        <taxon>asterids</taxon>
        <taxon>lamiids</taxon>
        <taxon>Solanales</taxon>
        <taxon>Convolvulaceae</taxon>
        <taxon>Cuscuteae</taxon>
        <taxon>Cuscuta</taxon>
        <taxon>Cuscuta subgen. Grammica</taxon>
        <taxon>Cuscuta sect. Cleistogrammica</taxon>
    </lineage>
</organism>
<protein>
    <submittedName>
        <fullName evidence="3">Uncharacterized protein</fullName>
    </submittedName>
</protein>
<accession>A0A484NME9</accession>
<evidence type="ECO:0000313" key="4">
    <source>
        <dbReference type="EMBL" id="VFR01557.1"/>
    </source>
</evidence>
<dbReference type="Proteomes" id="UP000595140">
    <property type="component" value="Unassembled WGS sequence"/>
</dbReference>
<evidence type="ECO:0000313" key="3">
    <source>
        <dbReference type="EMBL" id="VFR01548.1"/>
    </source>
</evidence>